<dbReference type="SUPFAM" id="SSF69318">
    <property type="entry name" value="Integrin alpha N-terminal domain"/>
    <property type="match status" value="1"/>
</dbReference>
<dbReference type="Proteomes" id="UP000199532">
    <property type="component" value="Unassembled WGS sequence"/>
</dbReference>
<dbReference type="AlphaFoldDB" id="A0A1H6RH45"/>
<dbReference type="EMBL" id="FNXY01000002">
    <property type="protein sequence ID" value="SEI50905.1"/>
    <property type="molecule type" value="Genomic_DNA"/>
</dbReference>
<dbReference type="RefSeq" id="WP_090332936.1">
    <property type="nucleotide sequence ID" value="NZ_FNXY01000002.1"/>
</dbReference>
<dbReference type="STRING" id="408657.SAMN04487995_1029"/>
<accession>A0A1H6RH45</accession>
<dbReference type="PANTHER" id="PTHR44103">
    <property type="entry name" value="PROPROTEIN CONVERTASE P"/>
    <property type="match status" value="1"/>
</dbReference>
<reference evidence="2 3" key="1">
    <citation type="submission" date="2016-10" db="EMBL/GenBank/DDBJ databases">
        <authorList>
            <person name="de Groot N.N."/>
        </authorList>
    </citation>
    <scope>NUCLEOTIDE SEQUENCE [LARGE SCALE GENOMIC DNA]</scope>
    <source>
        <strain evidence="2 3">DSM 19938</strain>
    </source>
</reference>
<dbReference type="Gene3D" id="2.130.10.130">
    <property type="entry name" value="Integrin alpha, N-terminal"/>
    <property type="match status" value="2"/>
</dbReference>
<dbReference type="OrthoDB" id="9816120at2"/>
<gene>
    <name evidence="2" type="ORF">SAMN04487995_1029</name>
</gene>
<proteinExistence type="predicted"/>
<keyword evidence="1" id="KW-0732">Signal</keyword>
<organism evidence="2 3">
    <name type="scientific">Dyadobacter koreensis</name>
    <dbReference type="NCBI Taxonomy" id="408657"/>
    <lineage>
        <taxon>Bacteria</taxon>
        <taxon>Pseudomonadati</taxon>
        <taxon>Bacteroidota</taxon>
        <taxon>Cytophagia</taxon>
        <taxon>Cytophagales</taxon>
        <taxon>Spirosomataceae</taxon>
        <taxon>Dyadobacter</taxon>
    </lineage>
</organism>
<evidence type="ECO:0000256" key="1">
    <source>
        <dbReference type="ARBA" id="ARBA00022729"/>
    </source>
</evidence>
<evidence type="ECO:0000313" key="2">
    <source>
        <dbReference type="EMBL" id="SEI50905.1"/>
    </source>
</evidence>
<protein>
    <submittedName>
        <fullName evidence="2">Repeat domain-containing protein</fullName>
    </submittedName>
</protein>
<sequence>MRIKYEKYFSLFCLTQVLILGVSVCFAQKKARPTSFEKHVVTTDFIAEGAAIGDVNKDGKKDILSGAYWFEAPGWTKHEIMPPKTFSWKDGYSDSFLDFSADVNQDGWVDLIRIDIAAKPAVWYENPKGKSGHWIARQIYPSIGNESPMFVDIDGDGRLDLLANDPESKQVIWLSQPRKKGDFEWEKNIISSDPELATHMYTHGMGYGDINGDGKPDVLVKNGWWEGTGNPKTRNWKFHPANLSQDCAQMYVYDVNKDGLNDVLSSSAHNYGVWWHEQGKDEQGNTTWTEHEIGREFSQSHSLGFKDVNGDGIPDLVTGKRWYAHNGGDPGAQDASLTYWYELKPGKNPTWTAHQIDTEAGSGLHVEIEDMNKDGLPDIVVGNKKGVHYFENRSTK</sequence>
<name>A0A1H6RH45_9BACT</name>
<dbReference type="InterPro" id="IPR013517">
    <property type="entry name" value="FG-GAP"/>
</dbReference>
<dbReference type="InterPro" id="IPR028994">
    <property type="entry name" value="Integrin_alpha_N"/>
</dbReference>
<dbReference type="PANTHER" id="PTHR44103:SF1">
    <property type="entry name" value="PROPROTEIN CONVERTASE P"/>
    <property type="match status" value="1"/>
</dbReference>
<keyword evidence="3" id="KW-1185">Reference proteome</keyword>
<evidence type="ECO:0000313" key="3">
    <source>
        <dbReference type="Proteomes" id="UP000199532"/>
    </source>
</evidence>
<dbReference type="Pfam" id="PF13517">
    <property type="entry name" value="FG-GAP_3"/>
    <property type="match status" value="2"/>
</dbReference>